<comment type="caution">
    <text evidence="1">The sequence shown here is derived from an EMBL/GenBank/DDBJ whole genome shotgun (WGS) entry which is preliminary data.</text>
</comment>
<dbReference type="AlphaFoldDB" id="A0AA45ZI35"/>
<evidence type="ECO:0000313" key="2">
    <source>
        <dbReference type="Proteomes" id="UP000078419"/>
    </source>
</evidence>
<proteinExistence type="predicted"/>
<reference evidence="2" key="1">
    <citation type="submission" date="2016-03" db="EMBL/GenBank/DDBJ databases">
        <authorList>
            <person name="Loux Valentin"/>
        </authorList>
    </citation>
    <scope>NUCLEOTIDE SEQUENCE [LARGE SCALE GENOMIC DNA]</scope>
    <source>
        <strain evidence="2">C1</strain>
    </source>
</reference>
<dbReference type="Proteomes" id="UP000078419">
    <property type="component" value="Unassembled WGS sequence"/>
</dbReference>
<dbReference type="EMBL" id="FLLR01000142">
    <property type="protein sequence ID" value="SBO14997.1"/>
    <property type="molecule type" value="Genomic_DNA"/>
</dbReference>
<name>A0AA45ZI35_ANAPH</name>
<sequence length="91" mass="10346">MMLLLIRLTSLVMLLLRYPGRTLFSLRMLLLEFLTLISKRGFVLRSVAQVVMITVSMRRNPIVRTPTNMGLQFAVVQAEQVGAGVERLRSI</sequence>
<organism evidence="1 2">
    <name type="scientific">Anaplasma phagocytophilum</name>
    <name type="common">Ehrlichia phagocytophila</name>
    <dbReference type="NCBI Taxonomy" id="948"/>
    <lineage>
        <taxon>Bacteria</taxon>
        <taxon>Pseudomonadati</taxon>
        <taxon>Pseudomonadota</taxon>
        <taxon>Alphaproteobacteria</taxon>
        <taxon>Rickettsiales</taxon>
        <taxon>Anaplasmataceae</taxon>
        <taxon>Anaplasma</taxon>
        <taxon>phagocytophilum group</taxon>
    </lineage>
</organism>
<gene>
    <name evidence="1" type="ORF">ANAPC1_01375</name>
</gene>
<protein>
    <submittedName>
        <fullName evidence="1">Uncharacterized protein</fullName>
    </submittedName>
</protein>
<accession>A0AA45ZI35</accession>
<evidence type="ECO:0000313" key="1">
    <source>
        <dbReference type="EMBL" id="SBO14997.1"/>
    </source>
</evidence>